<dbReference type="Gene3D" id="3.40.50.2300">
    <property type="match status" value="2"/>
</dbReference>
<dbReference type="InterPro" id="IPR010982">
    <property type="entry name" value="Lambda_DNA-bd_dom_sf"/>
</dbReference>
<accession>A0A510YB73</accession>
<feature type="domain" description="HTH lacI-type" evidence="6">
    <location>
        <begin position="3"/>
        <end position="57"/>
    </location>
</feature>
<dbReference type="PROSITE" id="PS50943">
    <property type="entry name" value="HTH_CROC1"/>
    <property type="match status" value="1"/>
</dbReference>
<dbReference type="InterPro" id="IPR000843">
    <property type="entry name" value="HTH_LacI"/>
</dbReference>
<comment type="caution">
    <text evidence="8">The sequence shown here is derived from an EMBL/GenBank/DDBJ whole genome shotgun (WGS) entry which is preliminary data.</text>
</comment>
<dbReference type="Pfam" id="PF13377">
    <property type="entry name" value="Peripla_BP_3"/>
    <property type="match status" value="1"/>
</dbReference>
<keyword evidence="2" id="KW-0805">Transcription regulation</keyword>
<evidence type="ECO:0000256" key="3">
    <source>
        <dbReference type="ARBA" id="ARBA00023125"/>
    </source>
</evidence>
<dbReference type="PROSITE" id="PS00356">
    <property type="entry name" value="HTH_LACI_1"/>
    <property type="match status" value="1"/>
</dbReference>
<dbReference type="SMART" id="SM00354">
    <property type="entry name" value="HTH_LACI"/>
    <property type="match status" value="1"/>
</dbReference>
<evidence type="ECO:0000313" key="9">
    <source>
        <dbReference type="Proteomes" id="UP000321051"/>
    </source>
</evidence>
<keyword evidence="4" id="KW-0804">Transcription</keyword>
<gene>
    <name evidence="8" type="primary">scrR</name>
    <name evidence="8" type="ORF">MHA01_28060</name>
</gene>
<sequence>MKPKIQDVAKAAGVSPTTVSRVLNNRGYISQSTKDKVYHAMEMINYIPNDLARSLYNQKTNLIGVIVPSTSNPFYGELVAEIEHACNTKGYKVLLCNSLHEADKEQEYWDMLQRNQVDGVIVVTYNRGVVPKNHSAPAVAIDHYISSHMHVVSSDNYKGGEAATQELLTQGCQKPIHINGPLTLDTPANLRRQAYEDVMRKNHKEPMTYEIPDVAYLNINMETIKRIFQDHPDVDGIFASDDLLAIKVMQYATSLGYSIPNDLKVVGYDGTDLIQTIYPELTTIVQPIAALAETALTVLEKQMQHENQPEKENVLPIQVKEGHTT</sequence>
<dbReference type="RefSeq" id="WP_094908896.1">
    <property type="nucleotide sequence ID" value="NZ_BJUN01000021.1"/>
</dbReference>
<dbReference type="PRINTS" id="PR00036">
    <property type="entry name" value="HTHLACI"/>
</dbReference>
<evidence type="ECO:0000256" key="1">
    <source>
        <dbReference type="ARBA" id="ARBA00022491"/>
    </source>
</evidence>
<keyword evidence="1" id="KW-0678">Repressor</keyword>
<dbReference type="SUPFAM" id="SSF53822">
    <property type="entry name" value="Periplasmic binding protein-like I"/>
    <property type="match status" value="1"/>
</dbReference>
<dbReference type="SUPFAM" id="SSF47413">
    <property type="entry name" value="lambda repressor-like DNA-binding domains"/>
    <property type="match status" value="1"/>
</dbReference>
<dbReference type="Gene3D" id="1.10.260.40">
    <property type="entry name" value="lambda repressor-like DNA-binding domains"/>
    <property type="match status" value="1"/>
</dbReference>
<dbReference type="GO" id="GO:0003700">
    <property type="term" value="F:DNA-binding transcription factor activity"/>
    <property type="evidence" value="ECO:0007669"/>
    <property type="project" value="TreeGrafter"/>
</dbReference>
<feature type="region of interest" description="Disordered" evidence="5">
    <location>
        <begin position="303"/>
        <end position="325"/>
    </location>
</feature>
<evidence type="ECO:0000259" key="7">
    <source>
        <dbReference type="PROSITE" id="PS50943"/>
    </source>
</evidence>
<protein>
    <submittedName>
        <fullName evidence="8">LacI family transcriptional regulator</fullName>
    </submittedName>
</protein>
<proteinExistence type="predicted"/>
<evidence type="ECO:0000259" key="6">
    <source>
        <dbReference type="PROSITE" id="PS50932"/>
    </source>
</evidence>
<dbReference type="InterPro" id="IPR001387">
    <property type="entry name" value="Cro/C1-type_HTH"/>
</dbReference>
<dbReference type="InterPro" id="IPR028082">
    <property type="entry name" value="Peripla_BP_I"/>
</dbReference>
<dbReference type="GO" id="GO:0000976">
    <property type="term" value="F:transcription cis-regulatory region binding"/>
    <property type="evidence" value="ECO:0007669"/>
    <property type="project" value="TreeGrafter"/>
</dbReference>
<dbReference type="InterPro" id="IPR046335">
    <property type="entry name" value="LacI/GalR-like_sensor"/>
</dbReference>
<dbReference type="AlphaFoldDB" id="A0A510YB73"/>
<dbReference type="PROSITE" id="PS50932">
    <property type="entry name" value="HTH_LACI_2"/>
    <property type="match status" value="1"/>
</dbReference>
<organism evidence="8 9">
    <name type="scientific">Marinococcus halophilus</name>
    <dbReference type="NCBI Taxonomy" id="1371"/>
    <lineage>
        <taxon>Bacteria</taxon>
        <taxon>Bacillati</taxon>
        <taxon>Bacillota</taxon>
        <taxon>Bacilli</taxon>
        <taxon>Bacillales</taxon>
        <taxon>Bacillaceae</taxon>
        <taxon>Marinococcus</taxon>
    </lineage>
</organism>
<dbReference type="PANTHER" id="PTHR30146">
    <property type="entry name" value="LACI-RELATED TRANSCRIPTIONAL REPRESSOR"/>
    <property type="match status" value="1"/>
</dbReference>
<evidence type="ECO:0000256" key="4">
    <source>
        <dbReference type="ARBA" id="ARBA00023163"/>
    </source>
</evidence>
<feature type="domain" description="HTH cro/C1-type" evidence="7">
    <location>
        <begin position="6"/>
        <end position="47"/>
    </location>
</feature>
<keyword evidence="9" id="KW-1185">Reference proteome</keyword>
<dbReference type="EMBL" id="BJUN01000021">
    <property type="protein sequence ID" value="GEK59901.1"/>
    <property type="molecule type" value="Genomic_DNA"/>
</dbReference>
<dbReference type="CDD" id="cd06291">
    <property type="entry name" value="PBP1_Qymf-like"/>
    <property type="match status" value="1"/>
</dbReference>
<evidence type="ECO:0000313" key="8">
    <source>
        <dbReference type="EMBL" id="GEK59901.1"/>
    </source>
</evidence>
<dbReference type="PANTHER" id="PTHR30146:SF95">
    <property type="entry name" value="RIBOSE OPERON REPRESSOR"/>
    <property type="match status" value="1"/>
</dbReference>
<dbReference type="CDD" id="cd01392">
    <property type="entry name" value="HTH_LacI"/>
    <property type="match status" value="1"/>
</dbReference>
<name>A0A510YB73_MARHA</name>
<dbReference type="Pfam" id="PF00356">
    <property type="entry name" value="LacI"/>
    <property type="match status" value="1"/>
</dbReference>
<evidence type="ECO:0000256" key="2">
    <source>
        <dbReference type="ARBA" id="ARBA00023015"/>
    </source>
</evidence>
<dbReference type="OrthoDB" id="9796186at2"/>
<evidence type="ECO:0000256" key="5">
    <source>
        <dbReference type="SAM" id="MobiDB-lite"/>
    </source>
</evidence>
<reference evidence="8 9" key="1">
    <citation type="submission" date="2019-07" db="EMBL/GenBank/DDBJ databases">
        <title>Whole genome shotgun sequence of Marinococcus halophilus NBRC 102359.</title>
        <authorList>
            <person name="Hosoyama A."/>
            <person name="Uohara A."/>
            <person name="Ohji S."/>
            <person name="Ichikawa N."/>
        </authorList>
    </citation>
    <scope>NUCLEOTIDE SEQUENCE [LARGE SCALE GENOMIC DNA]</scope>
    <source>
        <strain evidence="8 9">NBRC 102359</strain>
    </source>
</reference>
<feature type="compositionally biased region" description="Basic and acidic residues" evidence="5">
    <location>
        <begin position="303"/>
        <end position="313"/>
    </location>
</feature>
<dbReference type="Proteomes" id="UP000321051">
    <property type="component" value="Unassembled WGS sequence"/>
</dbReference>
<keyword evidence="3" id="KW-0238">DNA-binding</keyword>